<keyword evidence="1" id="KW-0472">Membrane</keyword>
<sequence>MQVAAPHRFLRAALAIDAVSSAAMGVLLAAAASPLSGFLNLPVALLREAGLLLLPFAAVVGWLASRPEPSRRVVWAVIGLNLAWSAESLLMLATGWIAPNALGTAFVIAQALFVLGLAEAEYVGLRRIRRGSPAAAA</sequence>
<dbReference type="RefSeq" id="WP_406853720.1">
    <property type="nucleotide sequence ID" value="NZ_CP157484.1"/>
</dbReference>
<evidence type="ECO:0000313" key="2">
    <source>
        <dbReference type="EMBL" id="XBO36902.1"/>
    </source>
</evidence>
<name>A0AAU7J958_9HYPH</name>
<proteinExistence type="predicted"/>
<feature type="transmembrane region" description="Helical" evidence="1">
    <location>
        <begin position="44"/>
        <end position="64"/>
    </location>
</feature>
<feature type="transmembrane region" description="Helical" evidence="1">
    <location>
        <begin position="104"/>
        <end position="123"/>
    </location>
</feature>
<gene>
    <name evidence="2" type="ORF">ABEG18_14255</name>
</gene>
<dbReference type="EMBL" id="CP157484">
    <property type="protein sequence ID" value="XBO36902.1"/>
    <property type="molecule type" value="Genomic_DNA"/>
</dbReference>
<accession>A0AAU7J958</accession>
<protein>
    <submittedName>
        <fullName evidence="2">Uncharacterized protein</fullName>
    </submittedName>
</protein>
<evidence type="ECO:0000256" key="1">
    <source>
        <dbReference type="SAM" id="Phobius"/>
    </source>
</evidence>
<dbReference type="AlphaFoldDB" id="A0AAU7J958"/>
<keyword evidence="1" id="KW-0812">Transmembrane</keyword>
<feature type="transmembrane region" description="Helical" evidence="1">
    <location>
        <begin position="12"/>
        <end position="32"/>
    </location>
</feature>
<reference evidence="2" key="1">
    <citation type="submission" date="2024-05" db="EMBL/GenBank/DDBJ databases">
        <authorList>
            <person name="Kim S."/>
            <person name="Heo J."/>
            <person name="Choi H."/>
            <person name="Choi Y."/>
            <person name="Kwon S.-W."/>
            <person name="Kim Y."/>
        </authorList>
    </citation>
    <scope>NUCLEOTIDE SEQUENCE</scope>
    <source>
        <strain evidence="2">KACC 23698</strain>
    </source>
</reference>
<organism evidence="2">
    <name type="scientific">Alsobacter sp. KACC 23698</name>
    <dbReference type="NCBI Taxonomy" id="3149229"/>
    <lineage>
        <taxon>Bacteria</taxon>
        <taxon>Pseudomonadati</taxon>
        <taxon>Pseudomonadota</taxon>
        <taxon>Alphaproteobacteria</taxon>
        <taxon>Hyphomicrobiales</taxon>
        <taxon>Alsobacteraceae</taxon>
        <taxon>Alsobacter</taxon>
    </lineage>
</organism>
<keyword evidence="1" id="KW-1133">Transmembrane helix</keyword>
<feature type="transmembrane region" description="Helical" evidence="1">
    <location>
        <begin position="73"/>
        <end position="98"/>
    </location>
</feature>